<gene>
    <name evidence="3" type="ORF">DXT99_03630</name>
</gene>
<dbReference type="PRINTS" id="PR00081">
    <property type="entry name" value="GDHRDH"/>
</dbReference>
<dbReference type="RefSeq" id="WP_115564169.1">
    <property type="nucleotide sequence ID" value="NZ_QRGR01000004.1"/>
</dbReference>
<comment type="similarity">
    <text evidence="1">Belongs to the short-chain dehydrogenases/reductases (SDR) family.</text>
</comment>
<dbReference type="EMBL" id="QRGR01000004">
    <property type="protein sequence ID" value="RDV16309.1"/>
    <property type="molecule type" value="Genomic_DNA"/>
</dbReference>
<keyword evidence="4" id="KW-1185">Reference proteome</keyword>
<comment type="caution">
    <text evidence="3">The sequence shown here is derived from an EMBL/GenBank/DDBJ whole genome shotgun (WGS) entry which is preliminary data.</text>
</comment>
<dbReference type="InterPro" id="IPR045000">
    <property type="entry name" value="TR"/>
</dbReference>
<protein>
    <submittedName>
        <fullName evidence="3">SDR family oxidoreductase</fullName>
    </submittedName>
</protein>
<dbReference type="PANTHER" id="PTHR42898">
    <property type="entry name" value="TROPINONE REDUCTASE"/>
    <property type="match status" value="1"/>
</dbReference>
<organism evidence="3 4">
    <name type="scientific">Pontibacter diazotrophicus</name>
    <dbReference type="NCBI Taxonomy" id="1400979"/>
    <lineage>
        <taxon>Bacteria</taxon>
        <taxon>Pseudomonadati</taxon>
        <taxon>Bacteroidota</taxon>
        <taxon>Cytophagia</taxon>
        <taxon>Cytophagales</taxon>
        <taxon>Hymenobacteraceae</taxon>
        <taxon>Pontibacter</taxon>
    </lineage>
</organism>
<dbReference type="PANTHER" id="PTHR42898:SF6">
    <property type="entry name" value="NADP-DEPENDENT MANNITOL DEHYDROGENASE"/>
    <property type="match status" value="1"/>
</dbReference>
<dbReference type="FunFam" id="3.40.50.720:FF:000084">
    <property type="entry name" value="Short-chain dehydrogenase reductase"/>
    <property type="match status" value="1"/>
</dbReference>
<evidence type="ECO:0000313" key="3">
    <source>
        <dbReference type="EMBL" id="RDV16309.1"/>
    </source>
</evidence>
<dbReference type="NCBIfam" id="NF006693">
    <property type="entry name" value="PRK09242.1"/>
    <property type="match status" value="1"/>
</dbReference>
<reference evidence="4" key="1">
    <citation type="submission" date="2018-08" db="EMBL/GenBank/DDBJ databases">
        <authorList>
            <person name="Liu Z.-W."/>
            <person name="Du Z.-J."/>
        </authorList>
    </citation>
    <scope>NUCLEOTIDE SEQUENCE [LARGE SCALE GENOMIC DNA]</scope>
    <source>
        <strain evidence="4">H4X</strain>
    </source>
</reference>
<keyword evidence="2" id="KW-0560">Oxidoreductase</keyword>
<dbReference type="SUPFAM" id="SSF51735">
    <property type="entry name" value="NAD(P)-binding Rossmann-fold domains"/>
    <property type="match status" value="1"/>
</dbReference>
<dbReference type="Pfam" id="PF13561">
    <property type="entry name" value="adh_short_C2"/>
    <property type="match status" value="1"/>
</dbReference>
<dbReference type="AlphaFoldDB" id="A0A3D8LFT2"/>
<evidence type="ECO:0000313" key="4">
    <source>
        <dbReference type="Proteomes" id="UP000256708"/>
    </source>
</evidence>
<dbReference type="GO" id="GO:0016491">
    <property type="term" value="F:oxidoreductase activity"/>
    <property type="evidence" value="ECO:0007669"/>
    <property type="project" value="UniProtKB-KW"/>
</dbReference>
<dbReference type="PROSITE" id="PS00061">
    <property type="entry name" value="ADH_SHORT"/>
    <property type="match status" value="1"/>
</dbReference>
<dbReference type="InterPro" id="IPR002347">
    <property type="entry name" value="SDR_fam"/>
</dbReference>
<evidence type="ECO:0000256" key="2">
    <source>
        <dbReference type="ARBA" id="ARBA00023002"/>
    </source>
</evidence>
<dbReference type="OrthoDB" id="9804104at2"/>
<dbReference type="Proteomes" id="UP000256708">
    <property type="component" value="Unassembled WGS sequence"/>
</dbReference>
<accession>A0A3D8LFT2</accession>
<dbReference type="InterPro" id="IPR036291">
    <property type="entry name" value="NAD(P)-bd_dom_sf"/>
</dbReference>
<evidence type="ECO:0000256" key="1">
    <source>
        <dbReference type="ARBA" id="ARBA00006484"/>
    </source>
</evidence>
<sequence length="256" mass="27928">MTQNRWSLTGKKAVVTGGSKGIGAAIVDDFISLGAEVLAVGRKEEDLKRLKDMYPERLYVVSADVSTAEGRKILTDKVQEQWGTLDILVNNAGTNIRKPTAEYTPEEYDFVMDTNLRSAFDLNRQLYPLLQKSGQANIIHVSSVAGLVHVRTGSIYGMTKAAMNQLTRNLAAEWAKDGIRVNAVAPWYISTPLAQTVLQNQEFYDSVVSRTPMQQVGKPEDVAGAVSFLCMPAAAYITGQTLAVDGGFTINGFHPL</sequence>
<dbReference type="PRINTS" id="PR00080">
    <property type="entry name" value="SDRFAMILY"/>
</dbReference>
<dbReference type="InterPro" id="IPR020904">
    <property type="entry name" value="Sc_DH/Rdtase_CS"/>
</dbReference>
<dbReference type="NCBIfam" id="NF005559">
    <property type="entry name" value="PRK07231.1"/>
    <property type="match status" value="1"/>
</dbReference>
<name>A0A3D8LFT2_9BACT</name>
<dbReference type="Gene3D" id="3.40.50.720">
    <property type="entry name" value="NAD(P)-binding Rossmann-like Domain"/>
    <property type="match status" value="1"/>
</dbReference>
<proteinExistence type="inferred from homology"/>